<dbReference type="PANTHER" id="PTHR30572">
    <property type="entry name" value="MEMBRANE COMPONENT OF TRANSPORTER-RELATED"/>
    <property type="match status" value="1"/>
</dbReference>
<reference evidence="10 11" key="1">
    <citation type="submission" date="2019-03" db="EMBL/GenBank/DDBJ databases">
        <title>Genomic Encyclopedia of Type Strains, Phase IV (KMG-IV): sequencing the most valuable type-strain genomes for metagenomic binning, comparative biology and taxonomic classification.</title>
        <authorList>
            <person name="Goeker M."/>
        </authorList>
    </citation>
    <scope>NUCLEOTIDE SEQUENCE [LARGE SCALE GENOMIC DNA]</scope>
    <source>
        <strain evidence="10 11">DSM 100451</strain>
    </source>
</reference>
<evidence type="ECO:0000313" key="11">
    <source>
        <dbReference type="Proteomes" id="UP000295184"/>
    </source>
</evidence>
<keyword evidence="4 7" id="KW-1133">Transmembrane helix</keyword>
<evidence type="ECO:0000256" key="3">
    <source>
        <dbReference type="ARBA" id="ARBA00022692"/>
    </source>
</evidence>
<dbReference type="GO" id="GO:0005886">
    <property type="term" value="C:plasma membrane"/>
    <property type="evidence" value="ECO:0007669"/>
    <property type="project" value="UniProtKB-SubCell"/>
</dbReference>
<gene>
    <name evidence="10" type="ORF">EDD77_1499</name>
</gene>
<evidence type="ECO:0000256" key="4">
    <source>
        <dbReference type="ARBA" id="ARBA00022989"/>
    </source>
</evidence>
<dbReference type="Proteomes" id="UP000295184">
    <property type="component" value="Unassembled WGS sequence"/>
</dbReference>
<evidence type="ECO:0000256" key="5">
    <source>
        <dbReference type="ARBA" id="ARBA00023136"/>
    </source>
</evidence>
<dbReference type="InterPro" id="IPR025857">
    <property type="entry name" value="MacB_PCD"/>
</dbReference>
<dbReference type="STRING" id="1650663.GCA_001486665_03296"/>
<comment type="caution">
    <text evidence="10">The sequence shown here is derived from an EMBL/GenBank/DDBJ whole genome shotgun (WGS) entry which is preliminary data.</text>
</comment>
<dbReference type="Pfam" id="PF02687">
    <property type="entry name" value="FtsX"/>
    <property type="match status" value="1"/>
</dbReference>
<keyword evidence="3 7" id="KW-0812">Transmembrane</keyword>
<feature type="transmembrane region" description="Helical" evidence="7">
    <location>
        <begin position="451"/>
        <end position="473"/>
    </location>
</feature>
<evidence type="ECO:0000259" key="8">
    <source>
        <dbReference type="Pfam" id="PF02687"/>
    </source>
</evidence>
<evidence type="ECO:0000256" key="1">
    <source>
        <dbReference type="ARBA" id="ARBA00004651"/>
    </source>
</evidence>
<dbReference type="Pfam" id="PF12704">
    <property type="entry name" value="MacB_PCD"/>
    <property type="match status" value="1"/>
</dbReference>
<evidence type="ECO:0000259" key="9">
    <source>
        <dbReference type="Pfam" id="PF12704"/>
    </source>
</evidence>
<keyword evidence="2" id="KW-1003">Cell membrane</keyword>
<comment type="similarity">
    <text evidence="6">Belongs to the ABC-4 integral membrane protein family.</text>
</comment>
<evidence type="ECO:0000256" key="7">
    <source>
        <dbReference type="SAM" id="Phobius"/>
    </source>
</evidence>
<feature type="domain" description="MacB-like periplasmic core" evidence="9">
    <location>
        <begin position="21"/>
        <end position="311"/>
    </location>
</feature>
<proteinExistence type="inferred from homology"/>
<feature type="transmembrane region" description="Helical" evidence="7">
    <location>
        <begin position="388"/>
        <end position="410"/>
    </location>
</feature>
<organism evidence="10 11">
    <name type="scientific">Allofournierella massiliensis</name>
    <dbReference type="NCBI Taxonomy" id="1650663"/>
    <lineage>
        <taxon>Bacteria</taxon>
        <taxon>Bacillati</taxon>
        <taxon>Bacillota</taxon>
        <taxon>Clostridia</taxon>
        <taxon>Eubacteriales</taxon>
        <taxon>Oscillospiraceae</taxon>
        <taxon>Allofournierella</taxon>
    </lineage>
</organism>
<accession>A0A4R1QG68</accession>
<keyword evidence="5 7" id="KW-0472">Membrane</keyword>
<dbReference type="AlphaFoldDB" id="A0A4R1QG68"/>
<evidence type="ECO:0000256" key="2">
    <source>
        <dbReference type="ARBA" id="ARBA00022475"/>
    </source>
</evidence>
<evidence type="ECO:0000313" key="10">
    <source>
        <dbReference type="EMBL" id="TCL50442.1"/>
    </source>
</evidence>
<dbReference type="RefSeq" id="WP_077138642.1">
    <property type="nucleotide sequence ID" value="NZ_CABKVM010000019.1"/>
</dbReference>
<dbReference type="InterPro" id="IPR050250">
    <property type="entry name" value="Macrolide_Exporter_MacB"/>
</dbReference>
<dbReference type="InterPro" id="IPR003838">
    <property type="entry name" value="ABC3_permease_C"/>
</dbReference>
<name>A0A4R1QG68_9FIRM</name>
<feature type="transmembrane region" description="Helical" evidence="7">
    <location>
        <begin position="416"/>
        <end position="439"/>
    </location>
</feature>
<feature type="transmembrane region" description="Helical" evidence="7">
    <location>
        <begin position="21"/>
        <end position="44"/>
    </location>
</feature>
<dbReference type="EMBL" id="SLUM01000049">
    <property type="protein sequence ID" value="TCL50442.1"/>
    <property type="molecule type" value="Genomic_DNA"/>
</dbReference>
<dbReference type="GO" id="GO:0022857">
    <property type="term" value="F:transmembrane transporter activity"/>
    <property type="evidence" value="ECO:0007669"/>
    <property type="project" value="TreeGrafter"/>
</dbReference>
<dbReference type="PANTHER" id="PTHR30572:SF4">
    <property type="entry name" value="ABC TRANSPORTER PERMEASE YTRF"/>
    <property type="match status" value="1"/>
</dbReference>
<sequence length="490" mass="53751">MKISDLLRLSTDNLRRRKGRTALTVIGVVVGTFSIIVMISLGIASNAQNEAMLQSWGDLTQITINNYQWGAASADVPVLDDKMLDQLRSYEHVVAVTPMYQDNNLNAQIYAGKNDRYEAYAWNMYGVDMDALQAMDYQLISGSFVADDLNLGKKKIPVLIGEHFAYEFQDTRKSPNSGKRQRYWGETDSLGNPVEPFFDIQKEKLTLRLTAYDSNGNEKTEDYQLVVVGVFQQDDAKQYFTNSGIAMRVTDMQMLSKAYQKLSGNKQNSGGSYMITSSGQQLKQKDNGYENVYVKVDDVDNVSDVEQQIKDLGYETYSMTQIREEMQASVAKSQMILGGTAAVALLVAALNIANTMMMSIYERTKEIGVMKVLGCEVRKIRNMFLVEAGAIGLLGGVIGVALSYAASAILNNLTMIAALFGGSIDLSGLMGSFGGGYYYGMDGGSAAISMIPPWLVLLGLGFSTLVGVLSGLWPAIRATKISALEAIRHE</sequence>
<feature type="domain" description="ABC3 transporter permease C-terminal" evidence="8">
    <location>
        <begin position="341"/>
        <end position="482"/>
    </location>
</feature>
<comment type="subcellular location">
    <subcellularLocation>
        <location evidence="1">Cell membrane</location>
        <topology evidence="1">Multi-pass membrane protein</topology>
    </subcellularLocation>
</comment>
<protein>
    <submittedName>
        <fullName evidence="10">MacB-like protein</fullName>
    </submittedName>
</protein>
<evidence type="ECO:0000256" key="6">
    <source>
        <dbReference type="ARBA" id="ARBA00038076"/>
    </source>
</evidence>